<evidence type="ECO:0000313" key="3">
    <source>
        <dbReference type="Proteomes" id="UP000282106"/>
    </source>
</evidence>
<keyword evidence="3" id="KW-1185">Reference proteome</keyword>
<dbReference type="Proteomes" id="UP000282106">
    <property type="component" value="Unassembled WGS sequence"/>
</dbReference>
<sequence>MPVKKKKDPKLDAYVTSKAIQQSGLGKLMEAAKSELHTKSDADQKKAAKPAQACTEKDIEQLKGVATLGVMRSIGYGVKNDKSNIYDVIVWPPEPMLQNKEDVANYWGPKCLASSATTKGTCGLSWNAIAKADMVKCKHRAALFSLIYSKYTP</sequence>
<name>A0A3N0V1S1_9GAMM</name>
<dbReference type="InParanoid" id="A0A3N0V1S1"/>
<feature type="region of interest" description="Disordered" evidence="1">
    <location>
        <begin position="31"/>
        <end position="53"/>
    </location>
</feature>
<dbReference type="RefSeq" id="WP_123212644.1">
    <property type="nucleotide sequence ID" value="NZ_RJVO01000008.1"/>
</dbReference>
<reference evidence="2 3" key="1">
    <citation type="submission" date="2018-10" db="EMBL/GenBank/DDBJ databases">
        <authorList>
            <person name="Chen W.-M."/>
        </authorList>
    </citation>
    <scope>NUCLEOTIDE SEQUENCE [LARGE SCALE GENOMIC DNA]</scope>
    <source>
        <strain evidence="2 3">THS-13</strain>
    </source>
</reference>
<dbReference type="AlphaFoldDB" id="A0A3N0V1S1"/>
<comment type="caution">
    <text evidence="2">The sequence shown here is derived from an EMBL/GenBank/DDBJ whole genome shotgun (WGS) entry which is preliminary data.</text>
</comment>
<gene>
    <name evidence="2" type="ORF">ED208_14495</name>
</gene>
<proteinExistence type="predicted"/>
<organism evidence="2 3">
    <name type="scientific">Stagnimonas aquatica</name>
    <dbReference type="NCBI Taxonomy" id="2689987"/>
    <lineage>
        <taxon>Bacteria</taxon>
        <taxon>Pseudomonadati</taxon>
        <taxon>Pseudomonadota</taxon>
        <taxon>Gammaproteobacteria</taxon>
        <taxon>Nevskiales</taxon>
        <taxon>Nevskiaceae</taxon>
        <taxon>Stagnimonas</taxon>
    </lineage>
</organism>
<evidence type="ECO:0000313" key="2">
    <source>
        <dbReference type="EMBL" id="ROH86655.1"/>
    </source>
</evidence>
<dbReference type="EMBL" id="RJVO01000008">
    <property type="protein sequence ID" value="ROH86655.1"/>
    <property type="molecule type" value="Genomic_DNA"/>
</dbReference>
<feature type="compositionally biased region" description="Basic and acidic residues" evidence="1">
    <location>
        <begin position="31"/>
        <end position="46"/>
    </location>
</feature>
<protein>
    <submittedName>
        <fullName evidence="2">Uncharacterized protein</fullName>
    </submittedName>
</protein>
<evidence type="ECO:0000256" key="1">
    <source>
        <dbReference type="SAM" id="MobiDB-lite"/>
    </source>
</evidence>
<accession>A0A3N0V1S1</accession>